<accession>A0AAD6S7D3</accession>
<proteinExistence type="predicted"/>
<organism evidence="1 2">
    <name type="scientific">Mycena alexandri</name>
    <dbReference type="NCBI Taxonomy" id="1745969"/>
    <lineage>
        <taxon>Eukaryota</taxon>
        <taxon>Fungi</taxon>
        <taxon>Dikarya</taxon>
        <taxon>Basidiomycota</taxon>
        <taxon>Agaricomycotina</taxon>
        <taxon>Agaricomycetes</taxon>
        <taxon>Agaricomycetidae</taxon>
        <taxon>Agaricales</taxon>
        <taxon>Marasmiineae</taxon>
        <taxon>Mycenaceae</taxon>
        <taxon>Mycena</taxon>
    </lineage>
</organism>
<evidence type="ECO:0000313" key="1">
    <source>
        <dbReference type="EMBL" id="KAJ7022214.1"/>
    </source>
</evidence>
<dbReference type="Proteomes" id="UP001218188">
    <property type="component" value="Unassembled WGS sequence"/>
</dbReference>
<sequence length="71" mass="7856">MAQLTAFAKLNDGTSVIETLPSWLPFFKQFIVEVEAPIGTPKVLGSRLMPRILFESAEGRARVVTHLLSQT</sequence>
<comment type="caution">
    <text evidence="1">The sequence shown here is derived from an EMBL/GenBank/DDBJ whole genome shotgun (WGS) entry which is preliminary data.</text>
</comment>
<reference evidence="1" key="1">
    <citation type="submission" date="2023-03" db="EMBL/GenBank/DDBJ databases">
        <title>Massive genome expansion in bonnet fungi (Mycena s.s.) driven by repeated elements and novel gene families across ecological guilds.</title>
        <authorList>
            <consortium name="Lawrence Berkeley National Laboratory"/>
            <person name="Harder C.B."/>
            <person name="Miyauchi S."/>
            <person name="Viragh M."/>
            <person name="Kuo A."/>
            <person name="Thoen E."/>
            <person name="Andreopoulos B."/>
            <person name="Lu D."/>
            <person name="Skrede I."/>
            <person name="Drula E."/>
            <person name="Henrissat B."/>
            <person name="Morin E."/>
            <person name="Kohler A."/>
            <person name="Barry K."/>
            <person name="LaButti K."/>
            <person name="Morin E."/>
            <person name="Salamov A."/>
            <person name="Lipzen A."/>
            <person name="Mereny Z."/>
            <person name="Hegedus B."/>
            <person name="Baldrian P."/>
            <person name="Stursova M."/>
            <person name="Weitz H."/>
            <person name="Taylor A."/>
            <person name="Grigoriev I.V."/>
            <person name="Nagy L.G."/>
            <person name="Martin F."/>
            <person name="Kauserud H."/>
        </authorList>
    </citation>
    <scope>NUCLEOTIDE SEQUENCE</scope>
    <source>
        <strain evidence="1">CBHHK200</strain>
    </source>
</reference>
<gene>
    <name evidence="1" type="ORF">C8F04DRAFT_1402474</name>
</gene>
<dbReference type="EMBL" id="JARJCM010000214">
    <property type="protein sequence ID" value="KAJ7022214.1"/>
    <property type="molecule type" value="Genomic_DNA"/>
</dbReference>
<dbReference type="AlphaFoldDB" id="A0AAD6S7D3"/>
<protein>
    <submittedName>
        <fullName evidence="1">Uncharacterized protein</fullName>
    </submittedName>
</protein>
<name>A0AAD6S7D3_9AGAR</name>
<keyword evidence="2" id="KW-1185">Reference proteome</keyword>
<evidence type="ECO:0000313" key="2">
    <source>
        <dbReference type="Proteomes" id="UP001218188"/>
    </source>
</evidence>